<reference evidence="1" key="1">
    <citation type="journal article" date="2020" name="mSystems">
        <title>Genome- and Community-Level Interaction Insights into Carbon Utilization and Element Cycling Functions of Hydrothermarchaeota in Hydrothermal Sediment.</title>
        <authorList>
            <person name="Zhou Z."/>
            <person name="Liu Y."/>
            <person name="Xu W."/>
            <person name="Pan J."/>
            <person name="Luo Z.H."/>
            <person name="Li M."/>
        </authorList>
    </citation>
    <scope>NUCLEOTIDE SEQUENCE [LARGE SCALE GENOMIC DNA]</scope>
    <source>
        <strain evidence="1">SpSt-648</strain>
    </source>
</reference>
<dbReference type="EMBL" id="DTBP01000024">
    <property type="protein sequence ID" value="HGQ74176.1"/>
    <property type="molecule type" value="Genomic_DNA"/>
</dbReference>
<evidence type="ECO:0008006" key="2">
    <source>
        <dbReference type="Google" id="ProtNLM"/>
    </source>
</evidence>
<accession>A0A7C4JLN8</accession>
<name>A0A7C4JLN8_STAMA</name>
<evidence type="ECO:0000313" key="1">
    <source>
        <dbReference type="EMBL" id="HGQ74176.1"/>
    </source>
</evidence>
<organism evidence="1">
    <name type="scientific">Staphylothermus marinus</name>
    <dbReference type="NCBI Taxonomy" id="2280"/>
    <lineage>
        <taxon>Archaea</taxon>
        <taxon>Thermoproteota</taxon>
        <taxon>Thermoprotei</taxon>
        <taxon>Desulfurococcales</taxon>
        <taxon>Desulfurococcaceae</taxon>
        <taxon>Staphylothermus</taxon>
    </lineage>
</organism>
<proteinExistence type="predicted"/>
<protein>
    <recommendedName>
        <fullName evidence="2">Polymerase nucleotidyl transferase domain-containing protein</fullName>
    </recommendedName>
</protein>
<comment type="caution">
    <text evidence="1">The sequence shown here is derived from an EMBL/GenBank/DDBJ whole genome shotgun (WGS) entry which is preliminary data.</text>
</comment>
<sequence>MVLEFRGETFNREFRVLDHYYLELYDNSLAVVTGNCHYNTSIVGYVKYRLSSTEKLWKGIFGFYNRVVKQYTIPQVYGSTCWRTYAIAYGAEVPVIPVSMVKRIYNPIEKVKQIISVVRDELEIVSLEAISEIMYSTNAYNKVGLTGSLLVGIHNPRVSDIDIVVYGLKESRDVVEFINENPSIFKDMRNDGFRAWCLRVSELTGLTPTEASLFYRRWRRGVFRGREYSISYNDGIYRSMENSEKWINIGFIEGLVLFEGRLEALNYPSIGFIESFEYRGGVKPCSDPIYVLSFEALYTPVFYEGGKCMVRGLLQVNDEGVCRILVGIRETHSYIKWLV</sequence>
<dbReference type="AlphaFoldDB" id="A0A7C4JLN8"/>
<gene>
    <name evidence="1" type="ORF">ENU20_03770</name>
</gene>